<dbReference type="InterPro" id="IPR003732">
    <property type="entry name" value="Daa-tRNA_deacyls_DTD"/>
</dbReference>
<dbReference type="GO" id="GO:0106026">
    <property type="term" value="F:Gly-tRNA(Ala) deacylase activity"/>
    <property type="evidence" value="ECO:0007669"/>
    <property type="project" value="UniProtKB-UniRule"/>
</dbReference>
<dbReference type="GO" id="GO:0019478">
    <property type="term" value="P:D-amino acid catabolic process"/>
    <property type="evidence" value="ECO:0007669"/>
    <property type="project" value="UniProtKB-UniRule"/>
</dbReference>
<dbReference type="HAMAP" id="MF_00518">
    <property type="entry name" value="Deacylase_Dtd"/>
    <property type="match status" value="1"/>
</dbReference>
<keyword evidence="2" id="KW-0963">Cytoplasm</keyword>
<dbReference type="KEGG" id="lmes:AB8B23_08925"/>
<keyword evidence="2 3" id="KW-0378">Hydrolase</keyword>
<comment type="function">
    <text evidence="2">An aminoacyl-tRNA editing enzyme that deacylates mischarged D-aminoacyl-tRNAs. Also deacylates mischarged glycyl-tRNA(Ala), protecting cells against glycine mischarging by AlaRS. Acts via tRNA-based rather than protein-based catalysis; rejects L-amino acids rather than detecting D-amino acids in the active site. By recycling D-aminoacyl-tRNA to D-amino acids and free tRNA molecules, this enzyme counteracts the toxicity associated with the formation of D-aminoacyl-tRNA entities in vivo and helps enforce protein L-homochirality.</text>
</comment>
<dbReference type="GO" id="GO:0005737">
    <property type="term" value="C:cytoplasm"/>
    <property type="evidence" value="ECO:0007669"/>
    <property type="project" value="UniProtKB-SubCell"/>
</dbReference>
<dbReference type="FunFam" id="3.50.80.10:FF:000001">
    <property type="entry name" value="D-aminoacyl-tRNA deacylase"/>
    <property type="match status" value="1"/>
</dbReference>
<comment type="catalytic activity">
    <reaction evidence="2">
        <text>glycyl-tRNA(Ala) + H2O = tRNA(Ala) + glycine + H(+)</text>
        <dbReference type="Rhea" id="RHEA:53744"/>
        <dbReference type="Rhea" id="RHEA-COMP:9657"/>
        <dbReference type="Rhea" id="RHEA-COMP:13640"/>
        <dbReference type="ChEBI" id="CHEBI:15377"/>
        <dbReference type="ChEBI" id="CHEBI:15378"/>
        <dbReference type="ChEBI" id="CHEBI:57305"/>
        <dbReference type="ChEBI" id="CHEBI:78442"/>
        <dbReference type="ChEBI" id="CHEBI:78522"/>
    </reaction>
</comment>
<dbReference type="SUPFAM" id="SSF69500">
    <property type="entry name" value="DTD-like"/>
    <property type="match status" value="1"/>
</dbReference>
<comment type="catalytic activity">
    <reaction evidence="2">
        <text>a D-aminoacyl-tRNA + H2O = a tRNA + a D-alpha-amino acid + H(+)</text>
        <dbReference type="Rhea" id="RHEA:13953"/>
        <dbReference type="Rhea" id="RHEA-COMP:10123"/>
        <dbReference type="Rhea" id="RHEA-COMP:10124"/>
        <dbReference type="ChEBI" id="CHEBI:15377"/>
        <dbReference type="ChEBI" id="CHEBI:15378"/>
        <dbReference type="ChEBI" id="CHEBI:59871"/>
        <dbReference type="ChEBI" id="CHEBI:78442"/>
        <dbReference type="ChEBI" id="CHEBI:79333"/>
        <dbReference type="EC" id="3.1.1.96"/>
    </reaction>
</comment>
<comment type="domain">
    <text evidence="2">A Gly-cisPro motif from one monomer fits into the active site of the other monomer to allow specific chiral rejection of L-amino acids.</text>
</comment>
<dbReference type="AlphaFoldDB" id="A0AB39V9H0"/>
<dbReference type="EC" id="3.1.1.96" evidence="2"/>
<evidence type="ECO:0000256" key="1">
    <source>
        <dbReference type="ARBA" id="ARBA00009673"/>
    </source>
</evidence>
<dbReference type="EMBL" id="CP165646">
    <property type="protein sequence ID" value="XDU64051.1"/>
    <property type="molecule type" value="Genomic_DNA"/>
</dbReference>
<dbReference type="GO" id="GO:0051500">
    <property type="term" value="F:D-tyrosyl-tRNA(Tyr) deacylase activity"/>
    <property type="evidence" value="ECO:0007669"/>
    <property type="project" value="TreeGrafter"/>
</dbReference>
<protein>
    <recommendedName>
        <fullName evidence="2">D-aminoacyl-tRNA deacylase</fullName>
        <shortName evidence="2">DTD</shortName>
        <ecNumber evidence="2">3.1.1.96</ecNumber>
    </recommendedName>
    <alternativeName>
        <fullName evidence="2">Gly-tRNA(Ala) deacylase</fullName>
        <ecNumber evidence="2">3.1.1.-</ecNumber>
    </alternativeName>
</protein>
<comment type="subunit">
    <text evidence="2">Homodimer.</text>
</comment>
<gene>
    <name evidence="2 3" type="primary">dtd</name>
    <name evidence="3" type="ORF">AB8B23_08925</name>
</gene>
<dbReference type="EC" id="3.1.1.-" evidence="2"/>
<dbReference type="PANTHER" id="PTHR10472:SF5">
    <property type="entry name" value="D-AMINOACYL-TRNA DEACYLASE 1"/>
    <property type="match status" value="1"/>
</dbReference>
<name>A0AB39V9H0_9FUSO</name>
<evidence type="ECO:0000313" key="3">
    <source>
        <dbReference type="EMBL" id="XDU64051.1"/>
    </source>
</evidence>
<dbReference type="Pfam" id="PF02580">
    <property type="entry name" value="Tyr_Deacylase"/>
    <property type="match status" value="1"/>
</dbReference>
<dbReference type="PANTHER" id="PTHR10472">
    <property type="entry name" value="D-TYROSYL-TRNA TYR DEACYLASE"/>
    <property type="match status" value="1"/>
</dbReference>
<comment type="subcellular location">
    <subcellularLocation>
        <location evidence="2">Cytoplasm</location>
    </subcellularLocation>
</comment>
<sequence length="146" mass="16507">MKIIVQRVNFAEIFVNNKFKGKIQKGIVAYIGVTNGDSIKDIDFCIDKLINLRIFDDENGKLNLSVKDINGNLLIVSNFTIYGNTKKGRRPSYTDSAPASEAYEIYNLFVKKLEQTGIRFETGEFGQYMRIVSENDGPVNLIIDSK</sequence>
<dbReference type="RefSeq" id="WP_369712451.1">
    <property type="nucleotide sequence ID" value="NZ_CP165646.1"/>
</dbReference>
<dbReference type="Gene3D" id="3.50.80.10">
    <property type="entry name" value="D-tyrosyl-tRNA(Tyr) deacylase"/>
    <property type="match status" value="1"/>
</dbReference>
<dbReference type="InterPro" id="IPR023509">
    <property type="entry name" value="DTD-like_sf"/>
</dbReference>
<keyword evidence="2" id="KW-0820">tRNA-binding</keyword>
<proteinExistence type="inferred from homology"/>
<organism evidence="3">
    <name type="scientific">Leptotrichia mesophila</name>
    <dbReference type="NCBI Taxonomy" id="3239303"/>
    <lineage>
        <taxon>Bacteria</taxon>
        <taxon>Fusobacteriati</taxon>
        <taxon>Fusobacteriota</taxon>
        <taxon>Fusobacteriia</taxon>
        <taxon>Fusobacteriales</taxon>
        <taxon>Leptotrichiaceae</taxon>
        <taxon>Leptotrichia</taxon>
    </lineage>
</organism>
<dbReference type="NCBIfam" id="TIGR00256">
    <property type="entry name" value="D-aminoacyl-tRNA deacylase"/>
    <property type="match status" value="1"/>
</dbReference>
<keyword evidence="2" id="KW-0694">RNA-binding</keyword>
<reference evidence="3" key="1">
    <citation type="submission" date="2024-07" db="EMBL/GenBank/DDBJ databases">
        <authorList>
            <person name="Li X.-J."/>
            <person name="Wang X."/>
        </authorList>
    </citation>
    <scope>NUCLEOTIDE SEQUENCE</scope>
    <source>
        <strain evidence="3">HSP-342</strain>
    </source>
</reference>
<dbReference type="GO" id="GO:0043908">
    <property type="term" value="F:Ser(Gly)-tRNA(Ala) hydrolase activity"/>
    <property type="evidence" value="ECO:0007669"/>
    <property type="project" value="UniProtKB-UniRule"/>
</dbReference>
<accession>A0AB39V9H0</accession>
<comment type="similarity">
    <text evidence="1 2">Belongs to the DTD family.</text>
</comment>
<evidence type="ECO:0000256" key="2">
    <source>
        <dbReference type="HAMAP-Rule" id="MF_00518"/>
    </source>
</evidence>
<dbReference type="GO" id="GO:0000049">
    <property type="term" value="F:tRNA binding"/>
    <property type="evidence" value="ECO:0007669"/>
    <property type="project" value="UniProtKB-UniRule"/>
</dbReference>
<feature type="short sequence motif" description="Gly-cisPro motif, important for rejection of L-amino acids" evidence="2">
    <location>
        <begin position="137"/>
        <end position="138"/>
    </location>
</feature>